<dbReference type="Proteomes" id="UP000045285">
    <property type="component" value="Unassembled WGS sequence"/>
</dbReference>
<evidence type="ECO:0000256" key="5">
    <source>
        <dbReference type="ARBA" id="ARBA00013200"/>
    </source>
</evidence>
<name>A0A090E8V4_MESPL</name>
<evidence type="ECO:0000256" key="16">
    <source>
        <dbReference type="ARBA" id="ARBA00032853"/>
    </source>
</evidence>
<feature type="transmembrane region" description="Helical" evidence="19">
    <location>
        <begin position="186"/>
        <end position="219"/>
    </location>
</feature>
<comment type="catalytic activity">
    <reaction evidence="18 19">
        <text>alpha-ribazole 5'-phosphate + adenosylcob(III)inamide-GDP = adenosylcob(III)alamin 5'-phosphate + GMP + H(+)</text>
        <dbReference type="Rhea" id="RHEA:23560"/>
        <dbReference type="ChEBI" id="CHEBI:15378"/>
        <dbReference type="ChEBI" id="CHEBI:57918"/>
        <dbReference type="ChEBI" id="CHEBI:58115"/>
        <dbReference type="ChEBI" id="CHEBI:60487"/>
        <dbReference type="ChEBI" id="CHEBI:60493"/>
        <dbReference type="EC" id="2.7.8.26"/>
    </reaction>
</comment>
<dbReference type="GO" id="GO:0005886">
    <property type="term" value="C:plasma membrane"/>
    <property type="evidence" value="ECO:0007669"/>
    <property type="project" value="UniProtKB-SubCell"/>
</dbReference>
<evidence type="ECO:0000313" key="21">
    <source>
        <dbReference type="Proteomes" id="UP000045285"/>
    </source>
</evidence>
<feature type="transmembrane region" description="Helical" evidence="19">
    <location>
        <begin position="39"/>
        <end position="61"/>
    </location>
</feature>
<evidence type="ECO:0000256" key="13">
    <source>
        <dbReference type="ARBA" id="ARBA00023136"/>
    </source>
</evidence>
<evidence type="ECO:0000256" key="14">
    <source>
        <dbReference type="ARBA" id="ARBA00025228"/>
    </source>
</evidence>
<dbReference type="PANTHER" id="PTHR34148:SF1">
    <property type="entry name" value="ADENOSYLCOBINAMIDE-GDP RIBAZOLETRANSFERASE"/>
    <property type="match status" value="1"/>
</dbReference>
<reference evidence="21" key="1">
    <citation type="submission" date="2014-08" db="EMBL/GenBank/DDBJ databases">
        <authorList>
            <person name="Moulin L."/>
        </authorList>
    </citation>
    <scope>NUCLEOTIDE SEQUENCE [LARGE SCALE GENOMIC DNA]</scope>
</reference>
<evidence type="ECO:0000256" key="6">
    <source>
        <dbReference type="ARBA" id="ARBA00015850"/>
    </source>
</evidence>
<protein>
    <recommendedName>
        <fullName evidence="6 19">Adenosylcobinamide-GDP ribazoletransferase</fullName>
        <ecNumber evidence="5 19">2.7.8.26</ecNumber>
    </recommendedName>
    <alternativeName>
        <fullName evidence="16 19">Cobalamin synthase</fullName>
    </alternativeName>
    <alternativeName>
        <fullName evidence="15 19">Cobalamin-5'-phosphate synthase</fullName>
    </alternativeName>
</protein>
<dbReference type="GO" id="GO:0009236">
    <property type="term" value="P:cobalamin biosynthetic process"/>
    <property type="evidence" value="ECO:0007669"/>
    <property type="project" value="UniProtKB-UniRule"/>
</dbReference>
<dbReference type="PANTHER" id="PTHR34148">
    <property type="entry name" value="ADENOSYLCOBINAMIDE-GDP RIBAZOLETRANSFERASE"/>
    <property type="match status" value="1"/>
</dbReference>
<evidence type="ECO:0000256" key="1">
    <source>
        <dbReference type="ARBA" id="ARBA00001946"/>
    </source>
</evidence>
<comment type="subcellular location">
    <subcellularLocation>
        <location evidence="2 19">Cell membrane</location>
        <topology evidence="2 19">Multi-pass membrane protein</topology>
    </subcellularLocation>
</comment>
<comment type="function">
    <text evidence="14 19">Joins adenosylcobinamide-GDP and alpha-ribazole to generate adenosylcobalamin (Ado-cobalamin). Also synthesizes adenosylcobalamin 5'-phosphate from adenosylcobinamide-GDP and alpha-ribazole 5'-phosphate.</text>
</comment>
<dbReference type="GO" id="GO:0008818">
    <property type="term" value="F:cobalamin 5'-phosphate synthase activity"/>
    <property type="evidence" value="ECO:0007669"/>
    <property type="project" value="UniProtKB-UniRule"/>
</dbReference>
<evidence type="ECO:0000313" key="20">
    <source>
        <dbReference type="EMBL" id="CDX26290.1"/>
    </source>
</evidence>
<keyword evidence="10 19" id="KW-0812">Transmembrane</keyword>
<comment type="similarity">
    <text evidence="4 19">Belongs to the CobS family.</text>
</comment>
<sequence>MRGPSAPRQVLDDIGLSLVFFTRLRLPSSDFGGRSLADAIWAAPFAGLAVAIIGALVYTIAAVFGLAAAPAAALTLAATMLVTGCLHEDGLSDIADGFWGGRTRDRKLEIMRDSRIGAYGAAALGLSLLIRWSALSELTGPGHVVLALLAAHAGSRGLFGTFMHLLPPARSDGLSANAGSVTTETAVIGAALGAVALLALGLGGAIAALILLGLVFAGFRALCLSQIGGQTGDTIGALQQLGEIAVLLVASVCLS</sequence>
<keyword evidence="9 19" id="KW-0808">Transferase</keyword>
<dbReference type="Pfam" id="PF02654">
    <property type="entry name" value="CobS"/>
    <property type="match status" value="1"/>
</dbReference>
<evidence type="ECO:0000256" key="15">
    <source>
        <dbReference type="ARBA" id="ARBA00032605"/>
    </source>
</evidence>
<evidence type="ECO:0000256" key="12">
    <source>
        <dbReference type="ARBA" id="ARBA00022989"/>
    </source>
</evidence>
<keyword evidence="11 19" id="KW-0460">Magnesium</keyword>
<accession>A0A090E8V4</accession>
<comment type="pathway">
    <text evidence="3 19">Cofactor biosynthesis; adenosylcobalamin biosynthesis; adenosylcobalamin from cob(II)yrinate a,c-diamide: step 7/7.</text>
</comment>
<evidence type="ECO:0000256" key="11">
    <source>
        <dbReference type="ARBA" id="ARBA00022842"/>
    </source>
</evidence>
<dbReference type="InterPro" id="IPR003805">
    <property type="entry name" value="CobS"/>
</dbReference>
<dbReference type="STRING" id="69974.MPLDJ20_120625"/>
<evidence type="ECO:0000256" key="3">
    <source>
        <dbReference type="ARBA" id="ARBA00004663"/>
    </source>
</evidence>
<dbReference type="AlphaFoldDB" id="A0A090E8V4"/>
<evidence type="ECO:0000256" key="19">
    <source>
        <dbReference type="HAMAP-Rule" id="MF_00719"/>
    </source>
</evidence>
<evidence type="ECO:0000256" key="9">
    <source>
        <dbReference type="ARBA" id="ARBA00022679"/>
    </source>
</evidence>
<keyword evidence="12 19" id="KW-1133">Transmembrane helix</keyword>
<gene>
    <name evidence="19 20" type="primary">cobS</name>
    <name evidence="20" type="ORF">MPL3356_60322</name>
</gene>
<evidence type="ECO:0000256" key="18">
    <source>
        <dbReference type="ARBA" id="ARBA00049504"/>
    </source>
</evidence>
<evidence type="ECO:0000256" key="8">
    <source>
        <dbReference type="ARBA" id="ARBA00022573"/>
    </source>
</evidence>
<dbReference type="EMBL" id="CCMZ01000056">
    <property type="protein sequence ID" value="CDX26290.1"/>
    <property type="molecule type" value="Genomic_DNA"/>
</dbReference>
<keyword evidence="13 19" id="KW-0472">Membrane</keyword>
<evidence type="ECO:0000256" key="17">
    <source>
        <dbReference type="ARBA" id="ARBA00048623"/>
    </source>
</evidence>
<keyword evidence="8 19" id="KW-0169">Cobalamin biosynthesis</keyword>
<feature type="transmembrane region" description="Helical" evidence="19">
    <location>
        <begin position="146"/>
        <end position="166"/>
    </location>
</feature>
<comment type="catalytic activity">
    <reaction evidence="17 19">
        <text>alpha-ribazole + adenosylcob(III)inamide-GDP = adenosylcob(III)alamin + GMP + H(+)</text>
        <dbReference type="Rhea" id="RHEA:16049"/>
        <dbReference type="ChEBI" id="CHEBI:10329"/>
        <dbReference type="ChEBI" id="CHEBI:15378"/>
        <dbReference type="ChEBI" id="CHEBI:18408"/>
        <dbReference type="ChEBI" id="CHEBI:58115"/>
        <dbReference type="ChEBI" id="CHEBI:60487"/>
        <dbReference type="EC" id="2.7.8.26"/>
    </reaction>
</comment>
<proteinExistence type="inferred from homology"/>
<dbReference type="EC" id="2.7.8.26" evidence="5 19"/>
<evidence type="ECO:0000256" key="7">
    <source>
        <dbReference type="ARBA" id="ARBA00022475"/>
    </source>
</evidence>
<keyword evidence="21" id="KW-1185">Reference proteome</keyword>
<dbReference type="GO" id="GO:0051073">
    <property type="term" value="F:adenosylcobinamide-GDP ribazoletransferase activity"/>
    <property type="evidence" value="ECO:0007669"/>
    <property type="project" value="UniProtKB-UniRule"/>
</dbReference>
<keyword evidence="7 19" id="KW-1003">Cell membrane</keyword>
<organism evidence="20 21">
    <name type="scientific">Mesorhizobium plurifarium</name>
    <dbReference type="NCBI Taxonomy" id="69974"/>
    <lineage>
        <taxon>Bacteria</taxon>
        <taxon>Pseudomonadati</taxon>
        <taxon>Pseudomonadota</taxon>
        <taxon>Alphaproteobacteria</taxon>
        <taxon>Hyphomicrobiales</taxon>
        <taxon>Phyllobacteriaceae</taxon>
        <taxon>Mesorhizobium</taxon>
    </lineage>
</organism>
<feature type="transmembrane region" description="Helical" evidence="19">
    <location>
        <begin position="67"/>
        <end position="86"/>
    </location>
</feature>
<comment type="cofactor">
    <cofactor evidence="1 19">
        <name>Mg(2+)</name>
        <dbReference type="ChEBI" id="CHEBI:18420"/>
    </cofactor>
</comment>
<evidence type="ECO:0000256" key="10">
    <source>
        <dbReference type="ARBA" id="ARBA00022692"/>
    </source>
</evidence>
<evidence type="ECO:0000256" key="2">
    <source>
        <dbReference type="ARBA" id="ARBA00004651"/>
    </source>
</evidence>
<evidence type="ECO:0000256" key="4">
    <source>
        <dbReference type="ARBA" id="ARBA00010561"/>
    </source>
</evidence>
<dbReference type="UniPathway" id="UPA00148">
    <property type="reaction ID" value="UER00238"/>
</dbReference>
<dbReference type="HAMAP" id="MF_00719">
    <property type="entry name" value="CobS"/>
    <property type="match status" value="1"/>
</dbReference>
<feature type="transmembrane region" description="Helical" evidence="19">
    <location>
        <begin position="116"/>
        <end position="134"/>
    </location>
</feature>